<comment type="caution">
    <text evidence="3">The sequence shown here is derived from an EMBL/GenBank/DDBJ whole genome shotgun (WGS) entry which is preliminary data.</text>
</comment>
<evidence type="ECO:0000256" key="2">
    <source>
        <dbReference type="SAM" id="SignalP"/>
    </source>
</evidence>
<dbReference type="AlphaFoldDB" id="A0AA39HVT3"/>
<organism evidence="3 4">
    <name type="scientific">Steinernema hermaphroditum</name>
    <dbReference type="NCBI Taxonomy" id="289476"/>
    <lineage>
        <taxon>Eukaryota</taxon>
        <taxon>Metazoa</taxon>
        <taxon>Ecdysozoa</taxon>
        <taxon>Nematoda</taxon>
        <taxon>Chromadorea</taxon>
        <taxon>Rhabditida</taxon>
        <taxon>Tylenchina</taxon>
        <taxon>Panagrolaimomorpha</taxon>
        <taxon>Strongyloidoidea</taxon>
        <taxon>Steinernematidae</taxon>
        <taxon>Steinernema</taxon>
    </lineage>
</organism>
<protein>
    <submittedName>
        <fullName evidence="3">Uncharacterized protein</fullName>
    </submittedName>
</protein>
<feature type="signal peptide" evidence="2">
    <location>
        <begin position="1"/>
        <end position="20"/>
    </location>
</feature>
<feature type="compositionally biased region" description="Polar residues" evidence="1">
    <location>
        <begin position="372"/>
        <end position="383"/>
    </location>
</feature>
<dbReference type="EMBL" id="JAUCMV010000003">
    <property type="protein sequence ID" value="KAK0412957.1"/>
    <property type="molecule type" value="Genomic_DNA"/>
</dbReference>
<proteinExistence type="predicted"/>
<evidence type="ECO:0000256" key="1">
    <source>
        <dbReference type="SAM" id="MobiDB-lite"/>
    </source>
</evidence>
<feature type="region of interest" description="Disordered" evidence="1">
    <location>
        <begin position="325"/>
        <end position="401"/>
    </location>
</feature>
<gene>
    <name evidence="3" type="ORF">QR680_006508</name>
</gene>
<dbReference type="Proteomes" id="UP001175271">
    <property type="component" value="Unassembled WGS sequence"/>
</dbReference>
<keyword evidence="4" id="KW-1185">Reference proteome</keyword>
<feature type="chain" id="PRO_5041271089" evidence="2">
    <location>
        <begin position="21"/>
        <end position="430"/>
    </location>
</feature>
<feature type="compositionally biased region" description="Low complexity" evidence="1">
    <location>
        <begin position="357"/>
        <end position="371"/>
    </location>
</feature>
<feature type="compositionally biased region" description="Polar residues" evidence="1">
    <location>
        <begin position="325"/>
        <end position="356"/>
    </location>
</feature>
<sequence>MVRSVWLLWFLPALFAVASASDAKLYEGYEHCDLDKFSSSFFHAVTCRGFARVAMNVKDGDTMNRGIDALLVKAKEEHKEKPCLKVKTFYYNATSLLFLKYDLDGGDVAYWITENLGSENEFIPFPTADKWTSLRRKGYSEDKFNKLTQEEKDKSICDAEFSGYNMNRKVFSVFGGLIDLKGNNVTGEYEYKLENGSCNTKRFNFIRFDPFLSGKYGWRIRHKDNRQQFTNQHFEKLLLVSKRDKQNNYFATFGSVSPSSLDGVRNGSRVINGIKFCFLRKYRTDLNELHEPYMLPKSGDYKLAVQGNETARREPLSTTINQTIPEARTTTAESPVTASKPTATVENQSTASTEVKNTTAAEAITNNTVNASSSVRGSINETESASDDNVRSAHNSPDLAGIERGNATSSAGTYGFLAVGSILILNALSQ</sequence>
<accession>A0AA39HVT3</accession>
<evidence type="ECO:0000313" key="3">
    <source>
        <dbReference type="EMBL" id="KAK0412957.1"/>
    </source>
</evidence>
<evidence type="ECO:0000313" key="4">
    <source>
        <dbReference type="Proteomes" id="UP001175271"/>
    </source>
</evidence>
<name>A0AA39HVT3_9BILA</name>
<keyword evidence="2" id="KW-0732">Signal</keyword>
<reference evidence="3" key="1">
    <citation type="submission" date="2023-06" db="EMBL/GenBank/DDBJ databases">
        <title>Genomic analysis of the entomopathogenic nematode Steinernema hermaphroditum.</title>
        <authorList>
            <person name="Schwarz E.M."/>
            <person name="Heppert J.K."/>
            <person name="Baniya A."/>
            <person name="Schwartz H.T."/>
            <person name="Tan C.-H."/>
            <person name="Antoshechkin I."/>
            <person name="Sternberg P.W."/>
            <person name="Goodrich-Blair H."/>
            <person name="Dillman A.R."/>
        </authorList>
    </citation>
    <scope>NUCLEOTIDE SEQUENCE</scope>
    <source>
        <strain evidence="3">PS9179</strain>
        <tissue evidence="3">Whole animal</tissue>
    </source>
</reference>